<proteinExistence type="predicted"/>
<gene>
    <name evidence="2" type="ORF">IAA06_06955</name>
</gene>
<feature type="transmembrane region" description="Helical" evidence="1">
    <location>
        <begin position="31"/>
        <end position="47"/>
    </location>
</feature>
<sequence>MKDILNWLKFLLMLLIAVGTVIFLVPRSGGTGYAGLVIFILVWFYWFPSRDRLGTRSDNSERRDEQNPLYKKQERFRKTENKKQAGLFTSELKWDFFCQIMAAIQIIALAVYGIWCAVYGFRRFETIENILSIWVLLLLFFTQGLRLYYNLIYDLSYIKLPWRRWDPFSYTGDRKSFSGWKNTGFSTFKEVKEQIWKVCQEKGYAMVQEKKTFDKELFFWIKKEGVNTKIFEVVRTSLLEEKDIEYLNETFEEFFKEFLRDKKTVIRLYFTFLLCTDGKSKTYRRLMNMEVIPGIRRYRLPAGITFDNGQVQTATYDIRYGKRSYTKMKKEFYSILGIENRE</sequence>
<comment type="caution">
    <text evidence="2">The sequence shown here is derived from an EMBL/GenBank/DDBJ whole genome shotgun (WGS) entry which is preliminary data.</text>
</comment>
<dbReference type="Proteomes" id="UP000823842">
    <property type="component" value="Unassembled WGS sequence"/>
</dbReference>
<dbReference type="AlphaFoldDB" id="A0A9D2LTP0"/>
<accession>A0A9D2LTP0</accession>
<feature type="transmembrane region" description="Helical" evidence="1">
    <location>
        <begin position="133"/>
        <end position="153"/>
    </location>
</feature>
<keyword evidence="1" id="KW-1133">Transmembrane helix</keyword>
<keyword evidence="1" id="KW-0472">Membrane</keyword>
<organism evidence="2 3">
    <name type="scientific">Candidatus Blautia faecavium</name>
    <dbReference type="NCBI Taxonomy" id="2838487"/>
    <lineage>
        <taxon>Bacteria</taxon>
        <taxon>Bacillati</taxon>
        <taxon>Bacillota</taxon>
        <taxon>Clostridia</taxon>
        <taxon>Lachnospirales</taxon>
        <taxon>Lachnospiraceae</taxon>
        <taxon>Blautia</taxon>
    </lineage>
</organism>
<evidence type="ECO:0000256" key="1">
    <source>
        <dbReference type="SAM" id="Phobius"/>
    </source>
</evidence>
<feature type="transmembrane region" description="Helical" evidence="1">
    <location>
        <begin position="96"/>
        <end position="121"/>
    </location>
</feature>
<dbReference type="EMBL" id="DWYZ01000133">
    <property type="protein sequence ID" value="HJB28518.1"/>
    <property type="molecule type" value="Genomic_DNA"/>
</dbReference>
<evidence type="ECO:0000313" key="3">
    <source>
        <dbReference type="Proteomes" id="UP000823842"/>
    </source>
</evidence>
<protein>
    <submittedName>
        <fullName evidence="2">Uncharacterized protein</fullName>
    </submittedName>
</protein>
<evidence type="ECO:0000313" key="2">
    <source>
        <dbReference type="EMBL" id="HJB28518.1"/>
    </source>
</evidence>
<reference evidence="2" key="2">
    <citation type="submission" date="2021-04" db="EMBL/GenBank/DDBJ databases">
        <authorList>
            <person name="Gilroy R."/>
        </authorList>
    </citation>
    <scope>NUCLEOTIDE SEQUENCE</scope>
    <source>
        <strain evidence="2">ChiSjej1B19-5720</strain>
    </source>
</reference>
<name>A0A9D2LTP0_9FIRM</name>
<feature type="transmembrane region" description="Helical" evidence="1">
    <location>
        <begin position="7"/>
        <end position="25"/>
    </location>
</feature>
<reference evidence="2" key="1">
    <citation type="journal article" date="2021" name="PeerJ">
        <title>Extensive microbial diversity within the chicken gut microbiome revealed by metagenomics and culture.</title>
        <authorList>
            <person name="Gilroy R."/>
            <person name="Ravi A."/>
            <person name="Getino M."/>
            <person name="Pursley I."/>
            <person name="Horton D.L."/>
            <person name="Alikhan N.F."/>
            <person name="Baker D."/>
            <person name="Gharbi K."/>
            <person name="Hall N."/>
            <person name="Watson M."/>
            <person name="Adriaenssens E.M."/>
            <person name="Foster-Nyarko E."/>
            <person name="Jarju S."/>
            <person name="Secka A."/>
            <person name="Antonio M."/>
            <person name="Oren A."/>
            <person name="Chaudhuri R.R."/>
            <person name="La Ragione R."/>
            <person name="Hildebrand F."/>
            <person name="Pallen M.J."/>
        </authorList>
    </citation>
    <scope>NUCLEOTIDE SEQUENCE</scope>
    <source>
        <strain evidence="2">ChiSjej1B19-5720</strain>
    </source>
</reference>
<keyword evidence="1" id="KW-0812">Transmembrane</keyword>